<reference evidence="1" key="1">
    <citation type="journal article" date="2023" name="G3 (Bethesda)">
        <title>Whole genome assembly and annotation of the endangered Caribbean coral Acropora cervicornis.</title>
        <authorList>
            <person name="Selwyn J.D."/>
            <person name="Vollmer S.V."/>
        </authorList>
    </citation>
    <scope>NUCLEOTIDE SEQUENCE</scope>
    <source>
        <strain evidence="1">K2</strain>
    </source>
</reference>
<dbReference type="EMBL" id="JARQWQ010000028">
    <property type="protein sequence ID" value="KAK2562588.1"/>
    <property type="molecule type" value="Genomic_DNA"/>
</dbReference>
<dbReference type="Proteomes" id="UP001249851">
    <property type="component" value="Unassembled WGS sequence"/>
</dbReference>
<accession>A0AAD9QJN5</accession>
<comment type="caution">
    <text evidence="1">The sequence shown here is derived from an EMBL/GenBank/DDBJ whole genome shotgun (WGS) entry which is preliminary data.</text>
</comment>
<protein>
    <submittedName>
        <fullName evidence="1">Uncharacterized protein</fullName>
    </submittedName>
</protein>
<gene>
    <name evidence="1" type="ORF">P5673_014273</name>
</gene>
<reference evidence="1" key="2">
    <citation type="journal article" date="2023" name="Science">
        <title>Genomic signatures of disease resistance in endangered staghorn corals.</title>
        <authorList>
            <person name="Vollmer S.V."/>
            <person name="Selwyn J.D."/>
            <person name="Despard B.A."/>
            <person name="Roesel C.L."/>
        </authorList>
    </citation>
    <scope>NUCLEOTIDE SEQUENCE</scope>
    <source>
        <strain evidence="1">K2</strain>
    </source>
</reference>
<keyword evidence="2" id="KW-1185">Reference proteome</keyword>
<evidence type="ECO:0000313" key="1">
    <source>
        <dbReference type="EMBL" id="KAK2562588.1"/>
    </source>
</evidence>
<organism evidence="1 2">
    <name type="scientific">Acropora cervicornis</name>
    <name type="common">Staghorn coral</name>
    <dbReference type="NCBI Taxonomy" id="6130"/>
    <lineage>
        <taxon>Eukaryota</taxon>
        <taxon>Metazoa</taxon>
        <taxon>Cnidaria</taxon>
        <taxon>Anthozoa</taxon>
        <taxon>Hexacorallia</taxon>
        <taxon>Scleractinia</taxon>
        <taxon>Astrocoeniina</taxon>
        <taxon>Acroporidae</taxon>
        <taxon>Acropora</taxon>
    </lineage>
</organism>
<proteinExistence type="predicted"/>
<name>A0AAD9QJN5_ACRCE</name>
<dbReference type="AlphaFoldDB" id="A0AAD9QJN5"/>
<sequence>MLLKFRGKRKALTVEQQMFKLPEKNFNIMANCAGDPDNRAAYTPFKSVAFGENVAKSRAKKSLSKLVNVNAKRMKEALGKRSKIFTGEKELALH</sequence>
<evidence type="ECO:0000313" key="2">
    <source>
        <dbReference type="Proteomes" id="UP001249851"/>
    </source>
</evidence>